<gene>
    <name evidence="7" type="ORF">CQW44_05615</name>
</gene>
<dbReference type="EMBL" id="PDES01000002">
    <property type="protein sequence ID" value="RRQ88625.1"/>
    <property type="molecule type" value="Genomic_DNA"/>
</dbReference>
<evidence type="ECO:0000256" key="1">
    <source>
        <dbReference type="ARBA" id="ARBA00022603"/>
    </source>
</evidence>
<evidence type="ECO:0000259" key="6">
    <source>
        <dbReference type="Pfam" id="PF08100"/>
    </source>
</evidence>
<evidence type="ECO:0000259" key="5">
    <source>
        <dbReference type="Pfam" id="PF00891"/>
    </source>
</evidence>
<dbReference type="PROSITE" id="PS51683">
    <property type="entry name" value="SAM_OMT_II"/>
    <property type="match status" value="1"/>
</dbReference>
<feature type="domain" description="O-methyltransferase dimerisation" evidence="6">
    <location>
        <begin position="97"/>
        <end position="166"/>
    </location>
</feature>
<sequence length="414" mass="45521">MPHIGVPFVGLHYLTSLRQPLRVLLDRWWSRASRGERRSTRIRADDATLSAAGAPDERWTRMNEQDGSPRPAGMDGWFDRNLPPRQQVLGFVYAKWAIGALRAIVEVKVPDALADGPRTVAEISAATGTDPDALYRVLRAVAAAGVLHEGEDGRFALLPVCEGLVSDAEGGIRDMFLFASDPMLWRPYEDVAHTLRTGGSAFTHAFGLPFYEYTKAHPDKAAVLDRAMLQNRYPGTERIFDEFDFGRFARIADVGGGRGHFLLELLRRNPGTTGVLADQPHTVAEAKELFDGSGVEDRVTVAPIDFFTEVPSGCDAYFIKNTLHNWDDDKAVRILRSIRAAIGGTDARLLIVENLLRGPGEWDIGKLIDVESLAVLGGRERGRAEWNRLAADAGFAPANDPVPGDVALLEYRPV</sequence>
<protein>
    <submittedName>
        <fullName evidence="7">O-methyltransferase</fullName>
    </submittedName>
</protein>
<dbReference type="GO" id="GO:0032259">
    <property type="term" value="P:methylation"/>
    <property type="evidence" value="ECO:0007669"/>
    <property type="project" value="UniProtKB-KW"/>
</dbReference>
<dbReference type="Pfam" id="PF00891">
    <property type="entry name" value="Methyltransf_2"/>
    <property type="match status" value="1"/>
</dbReference>
<keyword evidence="2 7" id="KW-0808">Transferase</keyword>
<accession>A0A426SDD8</accession>
<proteinExistence type="predicted"/>
<evidence type="ECO:0000256" key="3">
    <source>
        <dbReference type="ARBA" id="ARBA00022691"/>
    </source>
</evidence>
<feature type="compositionally biased region" description="Basic and acidic residues" evidence="4">
    <location>
        <begin position="55"/>
        <end position="64"/>
    </location>
</feature>
<dbReference type="SUPFAM" id="SSF46785">
    <property type="entry name" value="Winged helix' DNA-binding domain"/>
    <property type="match status" value="1"/>
</dbReference>
<evidence type="ECO:0000313" key="8">
    <source>
        <dbReference type="Proteomes" id="UP000276379"/>
    </source>
</evidence>
<dbReference type="InterPro" id="IPR016461">
    <property type="entry name" value="COMT-like"/>
</dbReference>
<organism evidence="7 8">
    <name type="scientific">Streptomyces griseofuscus</name>
    <dbReference type="NCBI Taxonomy" id="146922"/>
    <lineage>
        <taxon>Bacteria</taxon>
        <taxon>Bacillati</taxon>
        <taxon>Actinomycetota</taxon>
        <taxon>Actinomycetes</taxon>
        <taxon>Kitasatosporales</taxon>
        <taxon>Streptomycetaceae</taxon>
        <taxon>Streptomyces</taxon>
    </lineage>
</organism>
<dbReference type="PANTHER" id="PTHR43712:SF2">
    <property type="entry name" value="O-METHYLTRANSFERASE CICE"/>
    <property type="match status" value="1"/>
</dbReference>
<evidence type="ECO:0000256" key="4">
    <source>
        <dbReference type="SAM" id="MobiDB-lite"/>
    </source>
</evidence>
<keyword evidence="8" id="KW-1185">Reference proteome</keyword>
<feature type="domain" description="O-methyltransferase C-terminal" evidence="5">
    <location>
        <begin position="188"/>
        <end position="396"/>
    </location>
</feature>
<evidence type="ECO:0000313" key="7">
    <source>
        <dbReference type="EMBL" id="RRQ88625.1"/>
    </source>
</evidence>
<dbReference type="GO" id="GO:0046983">
    <property type="term" value="F:protein dimerization activity"/>
    <property type="evidence" value="ECO:0007669"/>
    <property type="project" value="InterPro"/>
</dbReference>
<dbReference type="SUPFAM" id="SSF53335">
    <property type="entry name" value="S-adenosyl-L-methionine-dependent methyltransferases"/>
    <property type="match status" value="1"/>
</dbReference>
<dbReference type="InterPro" id="IPR029063">
    <property type="entry name" value="SAM-dependent_MTases_sf"/>
</dbReference>
<feature type="region of interest" description="Disordered" evidence="4">
    <location>
        <begin position="53"/>
        <end position="74"/>
    </location>
</feature>
<dbReference type="Gene3D" id="3.40.50.150">
    <property type="entry name" value="Vaccinia Virus protein VP39"/>
    <property type="match status" value="1"/>
</dbReference>
<dbReference type="InterPro" id="IPR001077">
    <property type="entry name" value="COMT_C"/>
</dbReference>
<name>A0A426SDD8_9ACTN</name>
<dbReference type="Gene3D" id="1.10.287.1350">
    <property type="match status" value="1"/>
</dbReference>
<dbReference type="AlphaFoldDB" id="A0A426SDD8"/>
<comment type="caution">
    <text evidence="7">The sequence shown here is derived from an EMBL/GenBank/DDBJ whole genome shotgun (WGS) entry which is preliminary data.</text>
</comment>
<dbReference type="Pfam" id="PF08100">
    <property type="entry name" value="Dimerisation"/>
    <property type="match status" value="1"/>
</dbReference>
<dbReference type="Gene3D" id="1.10.10.10">
    <property type="entry name" value="Winged helix-like DNA-binding domain superfamily/Winged helix DNA-binding domain"/>
    <property type="match status" value="1"/>
</dbReference>
<dbReference type="InterPro" id="IPR036388">
    <property type="entry name" value="WH-like_DNA-bd_sf"/>
</dbReference>
<keyword evidence="3" id="KW-0949">S-adenosyl-L-methionine</keyword>
<dbReference type="InterPro" id="IPR012967">
    <property type="entry name" value="COMT_dimerisation"/>
</dbReference>
<dbReference type="PANTHER" id="PTHR43712">
    <property type="entry name" value="PUTATIVE (AFU_ORTHOLOGUE AFUA_4G14580)-RELATED"/>
    <property type="match status" value="1"/>
</dbReference>
<keyword evidence="1 7" id="KW-0489">Methyltransferase</keyword>
<dbReference type="GO" id="GO:0008171">
    <property type="term" value="F:O-methyltransferase activity"/>
    <property type="evidence" value="ECO:0007669"/>
    <property type="project" value="InterPro"/>
</dbReference>
<reference evidence="7 8" key="1">
    <citation type="submission" date="2017-10" db="EMBL/GenBank/DDBJ databases">
        <title>Draft genome of actinobacteria isolated from guarana (Paullinia cupana (Mart.) Ducke.</title>
        <authorList>
            <person name="Siqueira K.A."/>
            <person name="Liotti R.G."/>
            <person name="Mendes T.A."/>
            <person name="Soares M.A."/>
        </authorList>
    </citation>
    <scope>NUCLEOTIDE SEQUENCE [LARGE SCALE GENOMIC DNA]</scope>
    <source>
        <strain evidence="7 8">199</strain>
    </source>
</reference>
<dbReference type="InterPro" id="IPR036390">
    <property type="entry name" value="WH_DNA-bd_sf"/>
</dbReference>
<evidence type="ECO:0000256" key="2">
    <source>
        <dbReference type="ARBA" id="ARBA00022679"/>
    </source>
</evidence>
<dbReference type="Proteomes" id="UP000276379">
    <property type="component" value="Unassembled WGS sequence"/>
</dbReference>